<dbReference type="AlphaFoldDB" id="A0A1K1QEY1"/>
<dbReference type="RefSeq" id="WP_072475735.1">
    <property type="nucleotide sequence ID" value="NZ_FPJG01000006.1"/>
</dbReference>
<sequence length="327" mass="35812">MRLLPGPGPAARGMVPDGELTADPHYADPELAAAVAAALAGDWHPAAGLVAARHGDWDRRTAAVGALATAATTERQWLRDWLAERDGDPDATVVQAETFVALAWQRRGSARARLTSRQQFGPFFQLLEHARDTAWKAAGLAEADPTPWATLVSVATGLEVRYQPFDGIWSGLLVRAAAHRPGHDRALRYWCPKWHGTEERLLDFASGAAAMAPSLTPMPLRAAFEMAMEGNPIWRSRYVQEALGAALPWLDGEGAQHPCTREDRGYAIYALHHNGRHDEAVAQFRRLGGHADGYVWHFTTDVKRSTDPVKQFAALRAQACRHASRDA</sequence>
<accession>A0A1K1QEY1</accession>
<name>A0A1K1QEY1_9PSEU</name>
<gene>
    <name evidence="1" type="ORF">SAMN04489730_1703</name>
</gene>
<protein>
    <recommendedName>
        <fullName evidence="3">DUF4034 domain-containing protein</fullName>
    </recommendedName>
</protein>
<dbReference type="Proteomes" id="UP000182740">
    <property type="component" value="Unassembled WGS sequence"/>
</dbReference>
<keyword evidence="2" id="KW-1185">Reference proteome</keyword>
<reference evidence="2" key="1">
    <citation type="submission" date="2016-11" db="EMBL/GenBank/DDBJ databases">
        <authorList>
            <person name="Varghese N."/>
            <person name="Submissions S."/>
        </authorList>
    </citation>
    <scope>NUCLEOTIDE SEQUENCE [LARGE SCALE GENOMIC DNA]</scope>
    <source>
        <strain evidence="2">DSM 44671</strain>
    </source>
</reference>
<organism evidence="1 2">
    <name type="scientific">Amycolatopsis australiensis</name>
    <dbReference type="NCBI Taxonomy" id="546364"/>
    <lineage>
        <taxon>Bacteria</taxon>
        <taxon>Bacillati</taxon>
        <taxon>Actinomycetota</taxon>
        <taxon>Actinomycetes</taxon>
        <taxon>Pseudonocardiales</taxon>
        <taxon>Pseudonocardiaceae</taxon>
        <taxon>Amycolatopsis</taxon>
    </lineage>
</organism>
<evidence type="ECO:0000313" key="2">
    <source>
        <dbReference type="Proteomes" id="UP000182740"/>
    </source>
</evidence>
<dbReference type="STRING" id="546364.SAMN04489730_1703"/>
<evidence type="ECO:0008006" key="3">
    <source>
        <dbReference type="Google" id="ProtNLM"/>
    </source>
</evidence>
<proteinExistence type="predicted"/>
<dbReference type="OrthoDB" id="3284019at2"/>
<evidence type="ECO:0000313" key="1">
    <source>
        <dbReference type="EMBL" id="SFW58301.1"/>
    </source>
</evidence>
<dbReference type="EMBL" id="FPJG01000006">
    <property type="protein sequence ID" value="SFW58301.1"/>
    <property type="molecule type" value="Genomic_DNA"/>
</dbReference>